<comment type="caution">
    <text evidence="1">The sequence shown here is derived from an EMBL/GenBank/DDBJ whole genome shotgun (WGS) entry which is preliminary data.</text>
</comment>
<reference evidence="1 2" key="1">
    <citation type="submission" date="2015-04" db="EMBL/GenBank/DDBJ databases">
        <title>The draft genome sequence of Fusarium langsethiae, a T-2/HT-2 mycotoxin producer.</title>
        <authorList>
            <person name="Lysoe E."/>
            <person name="Divon H.H."/>
            <person name="Terzi V."/>
            <person name="Orru L."/>
            <person name="Lamontanara A."/>
            <person name="Kolseth A.-K."/>
            <person name="Frandsen R.J."/>
            <person name="Nielsen K."/>
            <person name="Thrane U."/>
        </authorList>
    </citation>
    <scope>NUCLEOTIDE SEQUENCE [LARGE SCALE GENOMIC DNA]</scope>
    <source>
        <strain evidence="1 2">Fl201059</strain>
    </source>
</reference>
<dbReference type="OrthoDB" id="5033994at2759"/>
<name>A0A0M9EPC3_FUSLA</name>
<sequence>MLVANAYITHSSDHPSGPMNTSTYSSDALEHASRLAGWLVGLGDDDWVSYLGTNVEQCKSPDRKKNIVDLIKAGRIETIGRVAFVFRCRGPFVGALEPTPRETFPGEIMLISQPKPHNLFVNGALMRQGYKQEIDGPPRIEVDADGVIFFLVTFTKRV</sequence>
<organism evidence="1 2">
    <name type="scientific">Fusarium langsethiae</name>
    <dbReference type="NCBI Taxonomy" id="179993"/>
    <lineage>
        <taxon>Eukaryota</taxon>
        <taxon>Fungi</taxon>
        <taxon>Dikarya</taxon>
        <taxon>Ascomycota</taxon>
        <taxon>Pezizomycotina</taxon>
        <taxon>Sordariomycetes</taxon>
        <taxon>Hypocreomycetidae</taxon>
        <taxon>Hypocreales</taxon>
        <taxon>Nectriaceae</taxon>
        <taxon>Fusarium</taxon>
    </lineage>
</organism>
<gene>
    <name evidence="1" type="ORF">FLAG1_10058</name>
</gene>
<evidence type="ECO:0000313" key="2">
    <source>
        <dbReference type="Proteomes" id="UP000037904"/>
    </source>
</evidence>
<dbReference type="Proteomes" id="UP000037904">
    <property type="component" value="Unassembled WGS sequence"/>
</dbReference>
<protein>
    <submittedName>
        <fullName evidence="1">Uncharacterized protein</fullName>
    </submittedName>
</protein>
<proteinExistence type="predicted"/>
<accession>A0A0M9EPC3</accession>
<evidence type="ECO:0000313" key="1">
    <source>
        <dbReference type="EMBL" id="KPA37139.1"/>
    </source>
</evidence>
<dbReference type="AlphaFoldDB" id="A0A0M9EPC3"/>
<dbReference type="EMBL" id="JXCE01000468">
    <property type="protein sequence ID" value="KPA37139.1"/>
    <property type="molecule type" value="Genomic_DNA"/>
</dbReference>
<keyword evidence="2" id="KW-1185">Reference proteome</keyword>